<feature type="chain" id="PRO_5044020206" evidence="1">
    <location>
        <begin position="22"/>
        <end position="160"/>
    </location>
</feature>
<dbReference type="RefSeq" id="WP_348945728.1">
    <property type="nucleotide sequence ID" value="NZ_CP157355.1"/>
</dbReference>
<protein>
    <submittedName>
        <fullName evidence="2">Uncharacterized protein</fullName>
    </submittedName>
</protein>
<evidence type="ECO:0000256" key="1">
    <source>
        <dbReference type="SAM" id="SignalP"/>
    </source>
</evidence>
<dbReference type="PROSITE" id="PS51257">
    <property type="entry name" value="PROKAR_LIPOPROTEIN"/>
    <property type="match status" value="1"/>
</dbReference>
<proteinExistence type="predicted"/>
<keyword evidence="1" id="KW-0732">Signal</keyword>
<gene>
    <name evidence="2" type="ORF">ABHF33_03835</name>
</gene>
<feature type="signal peptide" evidence="1">
    <location>
        <begin position="1"/>
        <end position="21"/>
    </location>
</feature>
<dbReference type="AlphaFoldDB" id="A0AAU7FB69"/>
<organism evidence="2">
    <name type="scientific">Chitinibacter mangrovi</name>
    <dbReference type="NCBI Taxonomy" id="3153927"/>
    <lineage>
        <taxon>Bacteria</taxon>
        <taxon>Pseudomonadati</taxon>
        <taxon>Pseudomonadota</taxon>
        <taxon>Betaproteobacteria</taxon>
        <taxon>Neisseriales</taxon>
        <taxon>Chitinibacteraceae</taxon>
        <taxon>Chitinibacter</taxon>
    </lineage>
</organism>
<accession>A0AAU7FB69</accession>
<name>A0AAU7FB69_9NEIS</name>
<sequence>MAITRPIHAITVLMTVLALTACGGGGSAQVALPTASPAPHTVKVFYGTNAFLDSDLTVNGRRNYLEKHGVKVISSQCYHYPIPTADPIPKTGGGGAGLPEDDGTLCGTGNQYCPIMEGFEIDERDYQKALELNLMTEAQIEFKTRGYFVVPCPPSPYAPE</sequence>
<reference evidence="2" key="1">
    <citation type="submission" date="2024-05" db="EMBL/GenBank/DDBJ databases">
        <authorList>
            <person name="Yang L."/>
            <person name="Pan L."/>
        </authorList>
    </citation>
    <scope>NUCLEOTIDE SEQUENCE</scope>
    <source>
        <strain evidence="2">FCG-7</strain>
    </source>
</reference>
<dbReference type="EMBL" id="CP157355">
    <property type="protein sequence ID" value="XBM01431.1"/>
    <property type="molecule type" value="Genomic_DNA"/>
</dbReference>
<dbReference type="KEGG" id="cmav:ABHF33_03835"/>
<evidence type="ECO:0000313" key="2">
    <source>
        <dbReference type="EMBL" id="XBM01431.1"/>
    </source>
</evidence>